<dbReference type="GO" id="GO:0005524">
    <property type="term" value="F:ATP binding"/>
    <property type="evidence" value="ECO:0007669"/>
    <property type="project" value="UniProtKB-KW"/>
</dbReference>
<dbReference type="InterPro" id="IPR041740">
    <property type="entry name" value="AKii-LysC-BS"/>
</dbReference>
<feature type="binding site" evidence="13">
    <location>
        <begin position="208"/>
        <end position="209"/>
    </location>
    <ligand>
        <name>ATP</name>
        <dbReference type="ChEBI" id="CHEBI:30616"/>
    </ligand>
</feature>
<evidence type="ECO:0000256" key="1">
    <source>
        <dbReference type="ARBA" id="ARBA00004766"/>
    </source>
</evidence>
<dbReference type="PROSITE" id="PS51671">
    <property type="entry name" value="ACT"/>
    <property type="match status" value="1"/>
</dbReference>
<reference evidence="18 20" key="2">
    <citation type="submission" date="2019-08" db="EMBL/GenBank/DDBJ databases">
        <title>Rapid identification of Enteric Bacteria from Whole Genome Sequences (WGS) using Average Nucleotide Identity (ANI).</title>
        <authorList>
            <person name="Lane C."/>
        </authorList>
    </citation>
    <scope>NUCLEOTIDE SEQUENCE [LARGE SCALE GENOMIC DNA]</scope>
    <source>
        <strain evidence="18 20">D4984</strain>
    </source>
</reference>
<evidence type="ECO:0000256" key="12">
    <source>
        <dbReference type="ARBA" id="ARBA00047872"/>
    </source>
</evidence>
<dbReference type="SUPFAM" id="SSF55021">
    <property type="entry name" value="ACT-like"/>
    <property type="match status" value="2"/>
</dbReference>
<evidence type="ECO:0000313" key="18">
    <source>
        <dbReference type="EMBL" id="TXK58707.1"/>
    </source>
</evidence>
<evidence type="ECO:0000256" key="9">
    <source>
        <dbReference type="ARBA" id="ARBA00022777"/>
    </source>
</evidence>
<keyword evidence="9 14" id="KW-0418">Kinase</keyword>
<dbReference type="EC" id="2.7.2.4" evidence="14"/>
<dbReference type="GO" id="GO:0009089">
    <property type="term" value="P:lysine biosynthetic process via diaminopimelate"/>
    <property type="evidence" value="ECO:0007669"/>
    <property type="project" value="InterPro"/>
</dbReference>
<evidence type="ECO:0000256" key="14">
    <source>
        <dbReference type="RuleBase" id="RU003448"/>
    </source>
</evidence>
<comment type="caution">
    <text evidence="17">The sequence shown here is derived from an EMBL/GenBank/DDBJ whole genome shotgun (WGS) entry which is preliminary data.</text>
</comment>
<keyword evidence="11" id="KW-0457">Lysine biosynthesis</keyword>
<dbReference type="Proteomes" id="UP000321317">
    <property type="component" value="Unassembled WGS sequence"/>
</dbReference>
<dbReference type="NCBIfam" id="TIGR00656">
    <property type="entry name" value="asp_kin_monofn"/>
    <property type="match status" value="1"/>
</dbReference>
<evidence type="ECO:0000256" key="2">
    <source>
        <dbReference type="ARBA" id="ARBA00004986"/>
    </source>
</evidence>
<comment type="similarity">
    <text evidence="4 14">Belongs to the aspartokinase family.</text>
</comment>
<keyword evidence="20" id="KW-1185">Reference proteome</keyword>
<dbReference type="AlphaFoldDB" id="A0AAX2UL93"/>
<evidence type="ECO:0000259" key="16">
    <source>
        <dbReference type="PROSITE" id="PS51671"/>
    </source>
</evidence>
<evidence type="ECO:0000256" key="13">
    <source>
        <dbReference type="PIRSR" id="PIRSR000726-1"/>
    </source>
</evidence>
<dbReference type="EMBL" id="VRMA01000026">
    <property type="protein sequence ID" value="TXK58707.1"/>
    <property type="molecule type" value="Genomic_DNA"/>
</dbReference>
<keyword evidence="5 15" id="KW-0028">Amino-acid biosynthesis</keyword>
<proteinExistence type="inferred from homology"/>
<keyword evidence="7" id="KW-0677">Repeat</keyword>
<dbReference type="Pfam" id="PF22468">
    <property type="entry name" value="ACT_9"/>
    <property type="match status" value="2"/>
</dbReference>
<dbReference type="InterPro" id="IPR001341">
    <property type="entry name" value="Asp_kinase"/>
</dbReference>
<dbReference type="RefSeq" id="WP_139026762.1">
    <property type="nucleotide sequence ID" value="NZ_JANKHQ010000014.1"/>
</dbReference>
<dbReference type="InterPro" id="IPR002912">
    <property type="entry name" value="ACT_dom"/>
</dbReference>
<comment type="pathway">
    <text evidence="2 15">Amino-acid biosynthesis; L-methionine biosynthesis via de novo pathway; L-homoserine from L-aspartate: step 1/3.</text>
</comment>
<dbReference type="InterPro" id="IPR036393">
    <property type="entry name" value="AceGlu_kinase-like_sf"/>
</dbReference>
<comment type="pathway">
    <text evidence="1 15">Amino-acid biosynthesis; L-lysine biosynthesis via DAP pathway; (S)-tetrahydrodipicolinate from L-aspartate: step 1/4.</text>
</comment>
<dbReference type="Pfam" id="PF00696">
    <property type="entry name" value="AA_kinase"/>
    <property type="match status" value="1"/>
</dbReference>
<evidence type="ECO:0000313" key="17">
    <source>
        <dbReference type="EMBL" id="TNB57582.1"/>
    </source>
</evidence>
<dbReference type="Gene3D" id="3.40.1160.10">
    <property type="entry name" value="Acetylglutamate kinase-like"/>
    <property type="match status" value="1"/>
</dbReference>
<dbReference type="GO" id="GO:0004072">
    <property type="term" value="F:aspartate kinase activity"/>
    <property type="evidence" value="ECO:0007669"/>
    <property type="project" value="UniProtKB-EC"/>
</dbReference>
<comment type="pathway">
    <text evidence="3 15">Amino-acid biosynthesis; L-threonine biosynthesis; L-threonine from L-aspartate: step 1/5.</text>
</comment>
<feature type="binding site" evidence="13">
    <location>
        <position position="46"/>
    </location>
    <ligand>
        <name>substrate</name>
    </ligand>
</feature>
<dbReference type="PROSITE" id="PS00324">
    <property type="entry name" value="ASPARTOKINASE"/>
    <property type="match status" value="1"/>
</dbReference>
<dbReference type="CDD" id="cd04261">
    <property type="entry name" value="AAK_AKii-LysC-BS"/>
    <property type="match status" value="1"/>
</dbReference>
<dbReference type="Gene3D" id="3.30.2130.10">
    <property type="entry name" value="VC0802-like"/>
    <property type="match status" value="1"/>
</dbReference>
<feature type="binding site" evidence="13">
    <location>
        <position position="73"/>
    </location>
    <ligand>
        <name>substrate</name>
    </ligand>
</feature>
<dbReference type="InterPro" id="IPR001048">
    <property type="entry name" value="Asp/Glu/Uridylate_kinase"/>
</dbReference>
<feature type="binding site" evidence="13">
    <location>
        <begin position="172"/>
        <end position="173"/>
    </location>
    <ligand>
        <name>ATP</name>
        <dbReference type="ChEBI" id="CHEBI:30616"/>
    </ligand>
</feature>
<sequence>MLIVQKYGGTSVGDLERIDAVARRVIESVKAGNELVVVVSAMSGVTNSLIEQAEHFSKNPNGADMDMLLSSGERVTSALLSIALNELGYKAVSFSGRKAGIITNSVFTKARIKHIDTSAIKVALKEGKIVIIAGFQGVDEEGNVTTLGRGGSDLSAVAVAGALDADLCEIYTDVDGVYTTDPRIEPKAKKLDKISYEEMLELASLGAKVLQNRSVELAKKLNVNLVTRSSFNNNEGTMITKEDGMEQALVSGIALDRNQARITLRNIEDKPGIAAEIFLSLARANINVDMIIQNVGTNGSTNLGFTVPENELELAKKTMKEILGDKVLLESDNAVVKVSVVGVGMKSHSGVASTAFKALADEGINIGMISTSEIKISMIVHEKYGELAVRALHEVYGLDK</sequence>
<dbReference type="FunFam" id="3.30.2130.10:FF:000001">
    <property type="entry name" value="Bifunctional aspartokinase/homoserine dehydrogenase"/>
    <property type="match status" value="1"/>
</dbReference>
<evidence type="ECO:0000256" key="11">
    <source>
        <dbReference type="ARBA" id="ARBA00023154"/>
    </source>
</evidence>
<dbReference type="PANTHER" id="PTHR21499:SF3">
    <property type="entry name" value="ASPARTOKINASE"/>
    <property type="match status" value="1"/>
</dbReference>
<dbReference type="CDD" id="cd04936">
    <property type="entry name" value="ACT_AKii-LysC-BS-like_2"/>
    <property type="match status" value="1"/>
</dbReference>
<keyword evidence="8 13" id="KW-0547">Nucleotide-binding</keyword>
<organism evidence="17 19">
    <name type="scientific">Campylobacter helveticus</name>
    <dbReference type="NCBI Taxonomy" id="28898"/>
    <lineage>
        <taxon>Bacteria</taxon>
        <taxon>Pseudomonadati</taxon>
        <taxon>Campylobacterota</taxon>
        <taxon>Epsilonproteobacteria</taxon>
        <taxon>Campylobacterales</taxon>
        <taxon>Campylobacteraceae</taxon>
        <taxon>Campylobacter</taxon>
    </lineage>
</organism>
<comment type="catalytic activity">
    <reaction evidence="12 14">
        <text>L-aspartate + ATP = 4-phospho-L-aspartate + ADP</text>
        <dbReference type="Rhea" id="RHEA:23776"/>
        <dbReference type="ChEBI" id="CHEBI:29991"/>
        <dbReference type="ChEBI" id="CHEBI:30616"/>
        <dbReference type="ChEBI" id="CHEBI:57535"/>
        <dbReference type="ChEBI" id="CHEBI:456216"/>
        <dbReference type="EC" id="2.7.2.4"/>
    </reaction>
</comment>
<protein>
    <recommendedName>
        <fullName evidence="14">Aspartokinase</fullName>
        <ecNumber evidence="14">2.7.2.4</ecNumber>
    </recommendedName>
</protein>
<evidence type="ECO:0000256" key="5">
    <source>
        <dbReference type="ARBA" id="ARBA00022605"/>
    </source>
</evidence>
<dbReference type="EMBL" id="VDBS01000036">
    <property type="protein sequence ID" value="TNB57582.1"/>
    <property type="molecule type" value="Genomic_DNA"/>
</dbReference>
<feature type="binding site" evidence="13">
    <location>
        <position position="183"/>
    </location>
    <ligand>
        <name>ATP</name>
        <dbReference type="ChEBI" id="CHEBI:30616"/>
    </ligand>
</feature>
<evidence type="ECO:0000256" key="3">
    <source>
        <dbReference type="ARBA" id="ARBA00005139"/>
    </source>
</evidence>
<dbReference type="PANTHER" id="PTHR21499">
    <property type="entry name" value="ASPARTATE KINASE"/>
    <property type="match status" value="1"/>
</dbReference>
<dbReference type="FunFam" id="3.40.1160.10:FF:000002">
    <property type="entry name" value="Aspartokinase"/>
    <property type="match status" value="1"/>
</dbReference>
<evidence type="ECO:0000256" key="8">
    <source>
        <dbReference type="ARBA" id="ARBA00022741"/>
    </source>
</evidence>
<evidence type="ECO:0000256" key="7">
    <source>
        <dbReference type="ARBA" id="ARBA00022737"/>
    </source>
</evidence>
<dbReference type="InterPro" id="IPR005260">
    <property type="entry name" value="Asp_kin_monofn"/>
</dbReference>
<dbReference type="GO" id="GO:0005829">
    <property type="term" value="C:cytosol"/>
    <property type="evidence" value="ECO:0007669"/>
    <property type="project" value="TreeGrafter"/>
</dbReference>
<dbReference type="NCBIfam" id="TIGR00657">
    <property type="entry name" value="asp_kinases"/>
    <property type="match status" value="1"/>
</dbReference>
<dbReference type="Proteomes" id="UP000306813">
    <property type="component" value="Unassembled WGS sequence"/>
</dbReference>
<evidence type="ECO:0000256" key="10">
    <source>
        <dbReference type="ARBA" id="ARBA00022840"/>
    </source>
</evidence>
<evidence type="ECO:0000256" key="4">
    <source>
        <dbReference type="ARBA" id="ARBA00010122"/>
    </source>
</evidence>
<dbReference type="PIRSF" id="PIRSF000726">
    <property type="entry name" value="Asp_kin"/>
    <property type="match status" value="1"/>
</dbReference>
<feature type="binding site" evidence="13">
    <location>
        <begin position="6"/>
        <end position="9"/>
    </location>
    <ligand>
        <name>ATP</name>
        <dbReference type="ChEBI" id="CHEBI:30616"/>
    </ligand>
</feature>
<dbReference type="SUPFAM" id="SSF53633">
    <property type="entry name" value="Carbamate kinase-like"/>
    <property type="match status" value="1"/>
</dbReference>
<dbReference type="NCBIfam" id="NF005154">
    <property type="entry name" value="PRK06635.1-2"/>
    <property type="match status" value="1"/>
</dbReference>
<evidence type="ECO:0000256" key="15">
    <source>
        <dbReference type="RuleBase" id="RU004249"/>
    </source>
</evidence>
<dbReference type="InterPro" id="IPR054352">
    <property type="entry name" value="ACT_Aspartokinase"/>
</dbReference>
<dbReference type="InterPro" id="IPR045865">
    <property type="entry name" value="ACT-like_dom_sf"/>
</dbReference>
<feature type="binding site" evidence="13">
    <location>
        <position position="178"/>
    </location>
    <ligand>
        <name>ATP</name>
        <dbReference type="ChEBI" id="CHEBI:30616"/>
    </ligand>
</feature>
<dbReference type="NCBIfam" id="NF005155">
    <property type="entry name" value="PRK06635.1-4"/>
    <property type="match status" value="1"/>
</dbReference>
<name>A0AAX2UL93_9BACT</name>
<evidence type="ECO:0000313" key="20">
    <source>
        <dbReference type="Proteomes" id="UP000321317"/>
    </source>
</evidence>
<gene>
    <name evidence="17" type="ORF">FDW42_04805</name>
    <name evidence="18" type="ORF">FVD16_02515</name>
</gene>
<keyword evidence="10 13" id="KW-0067">ATP-binding</keyword>
<feature type="domain" description="ACT" evidence="16">
    <location>
        <begin position="262"/>
        <end position="343"/>
    </location>
</feature>
<accession>A0AAX2UL93</accession>
<keyword evidence="6 14" id="KW-0808">Transferase</keyword>
<dbReference type="CDD" id="cd04913">
    <property type="entry name" value="ACT_AKii-LysC-BS-like_1"/>
    <property type="match status" value="1"/>
</dbReference>
<dbReference type="GO" id="GO:0009090">
    <property type="term" value="P:homoserine biosynthetic process"/>
    <property type="evidence" value="ECO:0007669"/>
    <property type="project" value="TreeGrafter"/>
</dbReference>
<evidence type="ECO:0000313" key="19">
    <source>
        <dbReference type="Proteomes" id="UP000306813"/>
    </source>
</evidence>
<evidence type="ECO:0000256" key="6">
    <source>
        <dbReference type="ARBA" id="ARBA00022679"/>
    </source>
</evidence>
<dbReference type="InterPro" id="IPR018042">
    <property type="entry name" value="Aspartate_kinase_CS"/>
</dbReference>
<reference evidence="17 19" key="1">
    <citation type="submission" date="2019-05" db="EMBL/GenBank/DDBJ databases">
        <title>Draft genomes of eight strains of Campylobacter helveticus isolated from cats and a dog in New Zealand.</title>
        <authorList>
            <person name="Bojanic K."/>
            <person name="Midwinter A.C."/>
            <person name="Biggs P.J."/>
            <person name="Acke E."/>
            <person name="Cornelius A.J."/>
            <person name="Marshall J.C."/>
        </authorList>
    </citation>
    <scope>NUCLEOTIDE SEQUENCE [LARGE SCALE GENOMIC DNA]</scope>
    <source>
        <strain evidence="17 19">ACP123b</strain>
    </source>
</reference>